<protein>
    <recommendedName>
        <fullName evidence="4">S-adenosylmethionine sensor upstream of mTORC1</fullName>
    </recommendedName>
    <alternativeName>
        <fullName evidence="4">Probable methyltransferase BMT2 homolog</fullName>
        <ecNumber evidence="4">2.1.1.-</ecNumber>
    </alternativeName>
</protein>
<dbReference type="FunCoup" id="A0A158NLB1">
    <property type="interactions" value="859"/>
</dbReference>
<dbReference type="PANTHER" id="PTHR21008:SF0">
    <property type="entry name" value="S-ADENOSYLMETHIONINE SENSOR UPSTREAM OF MTORC1"/>
    <property type="match status" value="1"/>
</dbReference>
<evidence type="ECO:0000256" key="2">
    <source>
        <dbReference type="ARBA" id="ARBA00022679"/>
    </source>
</evidence>
<evidence type="ECO:0000256" key="4">
    <source>
        <dbReference type="HAMAP-Rule" id="MF_03044"/>
    </source>
</evidence>
<dbReference type="InParanoid" id="A0A158NLB1"/>
<organism evidence="6 7">
    <name type="scientific">Atta cephalotes</name>
    <name type="common">Leafcutter ant</name>
    <dbReference type="NCBI Taxonomy" id="12957"/>
    <lineage>
        <taxon>Eukaryota</taxon>
        <taxon>Metazoa</taxon>
        <taxon>Ecdysozoa</taxon>
        <taxon>Arthropoda</taxon>
        <taxon>Hexapoda</taxon>
        <taxon>Insecta</taxon>
        <taxon>Pterygota</taxon>
        <taxon>Neoptera</taxon>
        <taxon>Endopterygota</taxon>
        <taxon>Hymenoptera</taxon>
        <taxon>Apocrita</taxon>
        <taxon>Aculeata</taxon>
        <taxon>Formicoidea</taxon>
        <taxon>Formicidae</taxon>
        <taxon>Myrmicinae</taxon>
        <taxon>Atta</taxon>
    </lineage>
</organism>
<dbReference type="AlphaFoldDB" id="A0A158NLB1"/>
<evidence type="ECO:0000256" key="3">
    <source>
        <dbReference type="ARBA" id="ARBA00022691"/>
    </source>
</evidence>
<dbReference type="OrthoDB" id="5954793at2759"/>
<dbReference type="Proteomes" id="UP000005205">
    <property type="component" value="Unassembled WGS sequence"/>
</dbReference>
<gene>
    <name evidence="6" type="primary">105621461</name>
</gene>
<reference evidence="7" key="1">
    <citation type="journal article" date="2011" name="PLoS Genet.">
        <title>The genome sequence of the leaf-cutter ant Atta cephalotes reveals insights into its obligate symbiotic lifestyle.</title>
        <authorList>
            <person name="Suen G."/>
            <person name="Teiling C."/>
            <person name="Li L."/>
            <person name="Holt C."/>
            <person name="Abouheif E."/>
            <person name="Bornberg-Bauer E."/>
            <person name="Bouffard P."/>
            <person name="Caldera E.J."/>
            <person name="Cash E."/>
            <person name="Cavanaugh A."/>
            <person name="Denas O."/>
            <person name="Elhaik E."/>
            <person name="Fave M.J."/>
            <person name="Gadau J."/>
            <person name="Gibson J.D."/>
            <person name="Graur D."/>
            <person name="Grubbs K.J."/>
            <person name="Hagen D.E."/>
            <person name="Harkins T.T."/>
            <person name="Helmkampf M."/>
            <person name="Hu H."/>
            <person name="Johnson B.R."/>
            <person name="Kim J."/>
            <person name="Marsh S.E."/>
            <person name="Moeller J.A."/>
            <person name="Munoz-Torres M.C."/>
            <person name="Murphy M.C."/>
            <person name="Naughton M.C."/>
            <person name="Nigam S."/>
            <person name="Overson R."/>
            <person name="Rajakumar R."/>
            <person name="Reese J.T."/>
            <person name="Scott J.J."/>
            <person name="Smith C.R."/>
            <person name="Tao S."/>
            <person name="Tsutsui N.D."/>
            <person name="Viljakainen L."/>
            <person name="Wissler L."/>
            <person name="Yandell M.D."/>
            <person name="Zimmer F."/>
            <person name="Taylor J."/>
            <person name="Slater S.C."/>
            <person name="Clifton S.W."/>
            <person name="Warren W.C."/>
            <person name="Elsik C.G."/>
            <person name="Smith C.D."/>
            <person name="Weinstock G.M."/>
            <person name="Gerardo N.M."/>
            <person name="Currie C.R."/>
        </authorList>
    </citation>
    <scope>NUCLEOTIDE SEQUENCE [LARGE SCALE GENOMIC DNA]</scope>
</reference>
<dbReference type="InterPro" id="IPR029063">
    <property type="entry name" value="SAM-dependent_MTases_sf"/>
</dbReference>
<dbReference type="EMBL" id="ADTU01019255">
    <property type="status" value="NOT_ANNOTATED_CDS"/>
    <property type="molecule type" value="Genomic_DNA"/>
</dbReference>
<dbReference type="STRING" id="12957.A0A158NLB1"/>
<keyword evidence="3 4" id="KW-0949">S-adenosyl-L-methionine</keyword>
<dbReference type="GO" id="GO:1904262">
    <property type="term" value="P:negative regulation of TORC1 signaling"/>
    <property type="evidence" value="ECO:0007669"/>
    <property type="project" value="TreeGrafter"/>
</dbReference>
<proteinExistence type="inferred from homology"/>
<dbReference type="HAMAP" id="MF_03044">
    <property type="entry name" value="BMT2"/>
    <property type="match status" value="1"/>
</dbReference>
<dbReference type="GO" id="GO:0032259">
    <property type="term" value="P:methylation"/>
    <property type="evidence" value="ECO:0007669"/>
    <property type="project" value="UniProtKB-KW"/>
</dbReference>
<dbReference type="GO" id="GO:0008757">
    <property type="term" value="F:S-adenosylmethionine-dependent methyltransferase activity"/>
    <property type="evidence" value="ECO:0007669"/>
    <property type="project" value="InterPro"/>
</dbReference>
<keyword evidence="1 4" id="KW-0489">Methyltransferase</keyword>
<dbReference type="SUPFAM" id="SSF53335">
    <property type="entry name" value="S-adenosyl-L-methionine-dependent methyltransferases"/>
    <property type="match status" value="1"/>
</dbReference>
<feature type="binding site" evidence="4">
    <location>
        <position position="161"/>
    </location>
    <ligand>
        <name>S-adenosyl-L-methionine</name>
        <dbReference type="ChEBI" id="CHEBI:59789"/>
    </ligand>
</feature>
<keyword evidence="2 4" id="KW-0808">Transferase</keyword>
<dbReference type="EnsemblMetazoa" id="XM_012202929.1">
    <property type="protein sequence ID" value="XP_012058319.1"/>
    <property type="gene ID" value="LOC105621461"/>
</dbReference>
<name>A0A158NLB1_ATTCE</name>
<dbReference type="PANTHER" id="PTHR21008">
    <property type="entry name" value="S-ADENOSYLMETHIONINE SENSOR UPSTREAM OF MTORC1-RELATED"/>
    <property type="match status" value="1"/>
</dbReference>
<feature type="binding site" evidence="4">
    <location>
        <position position="143"/>
    </location>
    <ligand>
        <name>S-adenosyl-L-methionine</name>
        <dbReference type="ChEBI" id="CHEBI:59789"/>
    </ligand>
</feature>
<dbReference type="OMA" id="CCQKAYE"/>
<comment type="similarity">
    <text evidence="4">Belongs to the BMT2 family.</text>
</comment>
<accession>A0A158NLB1</accession>
<reference evidence="6" key="2">
    <citation type="submission" date="2016-04" db="UniProtKB">
        <authorList>
            <consortium name="EnsemblMetazoa"/>
        </authorList>
    </citation>
    <scope>IDENTIFICATION</scope>
</reference>
<comment type="function">
    <text evidence="4">S-adenosyl-L-methionine-binding protein that acts as an inhibitor of mTORC1 signaling. Acts as a sensor of S-adenosyl-L-methionine to signal methionine sufficiency to mTORC1. Probably also acts as a S-adenosyl-L-methionine-dependent methyltransferase.</text>
</comment>
<dbReference type="Gene3D" id="3.40.50.150">
    <property type="entry name" value="Vaccinia Virus protein VP39"/>
    <property type="match status" value="1"/>
</dbReference>
<feature type="domain" description="Methyltransferase type 11" evidence="5">
    <location>
        <begin position="142"/>
        <end position="236"/>
    </location>
</feature>
<dbReference type="EC" id="2.1.1.-" evidence="4"/>
<evidence type="ECO:0000256" key="1">
    <source>
        <dbReference type="ARBA" id="ARBA00022603"/>
    </source>
</evidence>
<dbReference type="eggNOG" id="ENOG502QRK4">
    <property type="taxonomic scope" value="Eukaryota"/>
</dbReference>
<sequence>MTTEEHKRLADIVKETHALLRAEYHQYGAEMAWKRHLARNDVLQKYAISMHKLATKCWVDSNSDLRNGTFCRIEWIKTQCKEYFYNGGREKYDKKEQEINAKMTFFSAKSYDESATCEKDPSHIKNGLQNFVDERKISLLDVGSCYNPISIDNAFDVTAIDLIPTVGVYRCDFLNIVIGKEKILSRDMQEIYQLPTNFFDSVIFSLLLEYLPCPKQRYICCRNAYDVLKSGGILIIVSPDSKHVGSNARLMKSWRYTLSKIGFMRIKYEKLRHIHCLVFRKCLYKDVAIRWSKLRFFETDKKYLSETKIFIPQDFQTIRFKEEREKLNKYEETDIASAFSELPFNNEALIIE</sequence>
<keyword evidence="7" id="KW-1185">Reference proteome</keyword>
<dbReference type="Pfam" id="PF08241">
    <property type="entry name" value="Methyltransf_11"/>
    <property type="match status" value="1"/>
</dbReference>
<dbReference type="KEGG" id="acep:105621461"/>
<evidence type="ECO:0000313" key="7">
    <source>
        <dbReference type="Proteomes" id="UP000005205"/>
    </source>
</evidence>
<dbReference type="InterPro" id="IPR013216">
    <property type="entry name" value="Methyltransf_11"/>
</dbReference>
<evidence type="ECO:0000259" key="5">
    <source>
        <dbReference type="Pfam" id="PF08241"/>
    </source>
</evidence>
<dbReference type="InterPro" id="IPR021867">
    <property type="entry name" value="Bmt2/SAMTOR"/>
</dbReference>
<evidence type="ECO:0000313" key="6">
    <source>
        <dbReference type="EnsemblMetazoa" id="XP_012058319.1"/>
    </source>
</evidence>